<dbReference type="PROSITE" id="PS50240">
    <property type="entry name" value="TRYPSIN_DOM"/>
    <property type="match status" value="1"/>
</dbReference>
<protein>
    <recommendedName>
        <fullName evidence="7">Peptidase S1 domain-containing protein</fullName>
    </recommendedName>
</protein>
<comment type="caution">
    <text evidence="8">The sequence shown here is derived from an EMBL/GenBank/DDBJ whole genome shotgun (WGS) entry which is preliminary data.</text>
</comment>
<dbReference type="Proteomes" id="UP000678393">
    <property type="component" value="Unassembled WGS sequence"/>
</dbReference>
<feature type="domain" description="Peptidase S1" evidence="7">
    <location>
        <begin position="15"/>
        <end position="251"/>
    </location>
</feature>
<keyword evidence="1 6" id="KW-0645">Protease</keyword>
<dbReference type="EMBL" id="CAJHNH020004446">
    <property type="protein sequence ID" value="CAG5131063.1"/>
    <property type="molecule type" value="Genomic_DNA"/>
</dbReference>
<sequence length="253" mass="27083">CGTQRPGLHQHRQRVVGGFTADECEYPWVVLVIALNSICGGSILDSRHIMTAAHCVKDKLTNTPISPAAVRVRIGSSSVSLGRQFQVINVITHPSHDPGNKVNDIAVLTIGQDLVFSDCIKPLCLPEEGSDPKHADFCVVAGWGVTNVASPNSIPYLQEAELPIVDQELCQRRYGSDKVNEQTFCAGDYYSGGIDSCQGDSGSPLMCKVGGRFIAQGIVSNGLGCALPTYPGIYTRVSHPNNLRFVKTAIGTS</sequence>
<dbReference type="SMART" id="SM00020">
    <property type="entry name" value="Tryp_SPc"/>
    <property type="match status" value="1"/>
</dbReference>
<keyword evidence="3 6" id="KW-0378">Hydrolase</keyword>
<keyword evidence="2" id="KW-0732">Signal</keyword>
<evidence type="ECO:0000256" key="6">
    <source>
        <dbReference type="RuleBase" id="RU363034"/>
    </source>
</evidence>
<dbReference type="InterPro" id="IPR001254">
    <property type="entry name" value="Trypsin_dom"/>
</dbReference>
<reference evidence="8" key="1">
    <citation type="submission" date="2021-04" db="EMBL/GenBank/DDBJ databases">
        <authorList>
            <consortium name="Molecular Ecology Group"/>
        </authorList>
    </citation>
    <scope>NUCLEOTIDE SEQUENCE</scope>
</reference>
<keyword evidence="4 6" id="KW-0720">Serine protease</keyword>
<dbReference type="PRINTS" id="PR00722">
    <property type="entry name" value="CHYMOTRYPSIN"/>
</dbReference>
<evidence type="ECO:0000256" key="5">
    <source>
        <dbReference type="ARBA" id="ARBA00023157"/>
    </source>
</evidence>
<dbReference type="SUPFAM" id="SSF50494">
    <property type="entry name" value="Trypsin-like serine proteases"/>
    <property type="match status" value="1"/>
</dbReference>
<dbReference type="PROSITE" id="PS00134">
    <property type="entry name" value="TRYPSIN_HIS"/>
    <property type="match status" value="1"/>
</dbReference>
<evidence type="ECO:0000313" key="9">
    <source>
        <dbReference type="Proteomes" id="UP000678393"/>
    </source>
</evidence>
<dbReference type="InterPro" id="IPR009003">
    <property type="entry name" value="Peptidase_S1_PA"/>
</dbReference>
<evidence type="ECO:0000256" key="4">
    <source>
        <dbReference type="ARBA" id="ARBA00022825"/>
    </source>
</evidence>
<dbReference type="AlphaFoldDB" id="A0A8S3ZNF4"/>
<dbReference type="InterPro" id="IPR033116">
    <property type="entry name" value="TRYPSIN_SER"/>
</dbReference>
<evidence type="ECO:0000259" key="7">
    <source>
        <dbReference type="PROSITE" id="PS50240"/>
    </source>
</evidence>
<dbReference type="GO" id="GO:0004252">
    <property type="term" value="F:serine-type endopeptidase activity"/>
    <property type="evidence" value="ECO:0007669"/>
    <property type="project" value="InterPro"/>
</dbReference>
<evidence type="ECO:0000256" key="3">
    <source>
        <dbReference type="ARBA" id="ARBA00022801"/>
    </source>
</evidence>
<keyword evidence="9" id="KW-1185">Reference proteome</keyword>
<proteinExistence type="predicted"/>
<dbReference type="OrthoDB" id="6052809at2759"/>
<accession>A0A8S3ZNF4</accession>
<name>A0A8S3ZNF4_9EUPU</name>
<dbReference type="Gene3D" id="2.40.10.10">
    <property type="entry name" value="Trypsin-like serine proteases"/>
    <property type="match status" value="1"/>
</dbReference>
<dbReference type="InterPro" id="IPR043504">
    <property type="entry name" value="Peptidase_S1_PA_chymotrypsin"/>
</dbReference>
<evidence type="ECO:0000256" key="1">
    <source>
        <dbReference type="ARBA" id="ARBA00022670"/>
    </source>
</evidence>
<dbReference type="GO" id="GO:0006508">
    <property type="term" value="P:proteolysis"/>
    <property type="evidence" value="ECO:0007669"/>
    <property type="project" value="UniProtKB-KW"/>
</dbReference>
<dbReference type="Pfam" id="PF00089">
    <property type="entry name" value="Trypsin"/>
    <property type="match status" value="1"/>
</dbReference>
<keyword evidence="5" id="KW-1015">Disulfide bond</keyword>
<dbReference type="PANTHER" id="PTHR24252">
    <property type="entry name" value="ACROSIN-RELATED"/>
    <property type="match status" value="1"/>
</dbReference>
<evidence type="ECO:0000256" key="2">
    <source>
        <dbReference type="ARBA" id="ARBA00022729"/>
    </source>
</evidence>
<dbReference type="PANTHER" id="PTHR24252:SF10">
    <property type="entry name" value="SERINE PROTEASE 56"/>
    <property type="match status" value="1"/>
</dbReference>
<dbReference type="InterPro" id="IPR001314">
    <property type="entry name" value="Peptidase_S1A"/>
</dbReference>
<evidence type="ECO:0000313" key="8">
    <source>
        <dbReference type="EMBL" id="CAG5131063.1"/>
    </source>
</evidence>
<dbReference type="FunFam" id="2.40.10.10:FF:000120">
    <property type="entry name" value="Putative serine protease"/>
    <property type="match status" value="1"/>
</dbReference>
<gene>
    <name evidence="8" type="ORF">CUNI_LOCUS16621</name>
</gene>
<dbReference type="CDD" id="cd00190">
    <property type="entry name" value="Tryp_SPc"/>
    <property type="match status" value="1"/>
</dbReference>
<dbReference type="InterPro" id="IPR018114">
    <property type="entry name" value="TRYPSIN_HIS"/>
</dbReference>
<organism evidence="8 9">
    <name type="scientific">Candidula unifasciata</name>
    <dbReference type="NCBI Taxonomy" id="100452"/>
    <lineage>
        <taxon>Eukaryota</taxon>
        <taxon>Metazoa</taxon>
        <taxon>Spiralia</taxon>
        <taxon>Lophotrochozoa</taxon>
        <taxon>Mollusca</taxon>
        <taxon>Gastropoda</taxon>
        <taxon>Heterobranchia</taxon>
        <taxon>Euthyneura</taxon>
        <taxon>Panpulmonata</taxon>
        <taxon>Eupulmonata</taxon>
        <taxon>Stylommatophora</taxon>
        <taxon>Helicina</taxon>
        <taxon>Helicoidea</taxon>
        <taxon>Geomitridae</taxon>
        <taxon>Candidula</taxon>
    </lineage>
</organism>
<feature type="non-terminal residue" evidence="8">
    <location>
        <position position="253"/>
    </location>
</feature>
<dbReference type="PROSITE" id="PS00135">
    <property type="entry name" value="TRYPSIN_SER"/>
    <property type="match status" value="1"/>
</dbReference>